<accession>A0A9P8V552</accession>
<name>A0A9P8V552_9PEZI</name>
<sequence>MPRGPRMDSNCSRQSLVASLTRWRRTPMVSSFNAWSPPRDRRTASTSLSLGLRSNRSLGVKLTAAASAFWPVRFWGGRSQRGWKISLGVSLFSSVLCSGSIISRSTPVIQSVAPPRQVPPGLPSVLCRVVLPDHVRGEVSSPISLSSRR</sequence>
<organism evidence="1 2">
    <name type="scientific">Plectosphaerella plurivora</name>
    <dbReference type="NCBI Taxonomy" id="936078"/>
    <lineage>
        <taxon>Eukaryota</taxon>
        <taxon>Fungi</taxon>
        <taxon>Dikarya</taxon>
        <taxon>Ascomycota</taxon>
        <taxon>Pezizomycotina</taxon>
        <taxon>Sordariomycetes</taxon>
        <taxon>Hypocreomycetidae</taxon>
        <taxon>Glomerellales</taxon>
        <taxon>Plectosphaerellaceae</taxon>
        <taxon>Plectosphaerella</taxon>
    </lineage>
</organism>
<keyword evidence="2" id="KW-1185">Reference proteome</keyword>
<evidence type="ECO:0000313" key="1">
    <source>
        <dbReference type="EMBL" id="KAH6681063.1"/>
    </source>
</evidence>
<dbReference type="AlphaFoldDB" id="A0A9P8V552"/>
<proteinExistence type="predicted"/>
<evidence type="ECO:0000313" key="2">
    <source>
        <dbReference type="Proteomes" id="UP000770015"/>
    </source>
</evidence>
<dbReference type="Proteomes" id="UP000770015">
    <property type="component" value="Unassembled WGS sequence"/>
</dbReference>
<dbReference type="EMBL" id="JAGSXJ010000019">
    <property type="protein sequence ID" value="KAH6681063.1"/>
    <property type="molecule type" value="Genomic_DNA"/>
</dbReference>
<reference evidence="1" key="1">
    <citation type="journal article" date="2021" name="Nat. Commun.">
        <title>Genetic determinants of endophytism in the Arabidopsis root mycobiome.</title>
        <authorList>
            <person name="Mesny F."/>
            <person name="Miyauchi S."/>
            <person name="Thiergart T."/>
            <person name="Pickel B."/>
            <person name="Atanasova L."/>
            <person name="Karlsson M."/>
            <person name="Huettel B."/>
            <person name="Barry K.W."/>
            <person name="Haridas S."/>
            <person name="Chen C."/>
            <person name="Bauer D."/>
            <person name="Andreopoulos W."/>
            <person name="Pangilinan J."/>
            <person name="LaButti K."/>
            <person name="Riley R."/>
            <person name="Lipzen A."/>
            <person name="Clum A."/>
            <person name="Drula E."/>
            <person name="Henrissat B."/>
            <person name="Kohler A."/>
            <person name="Grigoriev I.V."/>
            <person name="Martin F.M."/>
            <person name="Hacquard S."/>
        </authorList>
    </citation>
    <scope>NUCLEOTIDE SEQUENCE</scope>
    <source>
        <strain evidence="1">MPI-SDFR-AT-0117</strain>
    </source>
</reference>
<gene>
    <name evidence="1" type="ORF">F5X68DRAFT_211803</name>
</gene>
<comment type="caution">
    <text evidence="1">The sequence shown here is derived from an EMBL/GenBank/DDBJ whole genome shotgun (WGS) entry which is preliminary data.</text>
</comment>
<protein>
    <submittedName>
        <fullName evidence="1">Uncharacterized protein</fullName>
    </submittedName>
</protein>